<evidence type="ECO:0000313" key="7">
    <source>
        <dbReference type="Proteomes" id="UP000294683"/>
    </source>
</evidence>
<feature type="signal peptide" evidence="2">
    <location>
        <begin position="1"/>
        <end position="22"/>
    </location>
</feature>
<evidence type="ECO:0000259" key="3">
    <source>
        <dbReference type="Pfam" id="PF12706"/>
    </source>
</evidence>
<reference evidence="4 6" key="1">
    <citation type="submission" date="2018-06" db="EMBL/GenBank/DDBJ databases">
        <authorList>
            <consortium name="Pathogen Informatics"/>
            <person name="Doyle S."/>
        </authorList>
    </citation>
    <scope>NUCLEOTIDE SEQUENCE [LARGE SCALE GENOMIC DNA]</scope>
    <source>
        <strain evidence="4 6">NCTC11188</strain>
    </source>
</reference>
<reference evidence="5 7" key="2">
    <citation type="submission" date="2019-03" db="EMBL/GenBank/DDBJ databases">
        <title>Genomic Encyclopedia of Type Strains, Phase IV (KMG-IV): sequencing the most valuable type-strain genomes for metagenomic binning, comparative biology and taxonomic classification.</title>
        <authorList>
            <person name="Goeker M."/>
        </authorList>
    </citation>
    <scope>NUCLEOTIDE SEQUENCE [LARGE SCALE GENOMIC DNA]</scope>
    <source>
        <strain evidence="5 7">DSM 17481</strain>
    </source>
</reference>
<dbReference type="InterPro" id="IPR050114">
    <property type="entry name" value="UPF0173_UPF0282_UlaG_hydrolase"/>
</dbReference>
<dbReference type="AlphaFoldDB" id="A0A379AX14"/>
<feature type="chain" id="PRO_5016970256" evidence="2">
    <location>
        <begin position="23"/>
        <end position="284"/>
    </location>
</feature>
<evidence type="ECO:0000256" key="2">
    <source>
        <dbReference type="SAM" id="SignalP"/>
    </source>
</evidence>
<gene>
    <name evidence="5" type="ORF">EV689_101288</name>
    <name evidence="4" type="ORF">NCTC11188_01120</name>
</gene>
<keyword evidence="7" id="KW-1185">Reference proteome</keyword>
<accession>A0A379AX14</accession>
<dbReference type="EMBL" id="UGSQ01000003">
    <property type="protein sequence ID" value="SUB26758.1"/>
    <property type="molecule type" value="Genomic_DNA"/>
</dbReference>
<protein>
    <submittedName>
        <fullName evidence="5">L-ascorbate metabolism protein UlaG (Beta-lactamase superfamily)</fullName>
    </submittedName>
    <submittedName>
        <fullName evidence="4">Metal-dependent hydrolase</fullName>
    </submittedName>
</protein>
<dbReference type="EMBL" id="SNXJ01000001">
    <property type="protein sequence ID" value="TDP30258.1"/>
    <property type="molecule type" value="Genomic_DNA"/>
</dbReference>
<dbReference type="Gene3D" id="3.60.15.10">
    <property type="entry name" value="Ribonuclease Z/Hydroxyacylglutathione hydrolase-like"/>
    <property type="match status" value="1"/>
</dbReference>
<dbReference type="InterPro" id="IPR001279">
    <property type="entry name" value="Metallo-B-lactamas"/>
</dbReference>
<dbReference type="RefSeq" id="WP_103853205.1">
    <property type="nucleotide sequence ID" value="NZ_JBMMEU010000004.1"/>
</dbReference>
<dbReference type="PANTHER" id="PTHR43546">
    <property type="entry name" value="UPF0173 METAL-DEPENDENT HYDROLASE MJ1163-RELATED"/>
    <property type="match status" value="1"/>
</dbReference>
<dbReference type="GO" id="GO:0016787">
    <property type="term" value="F:hydrolase activity"/>
    <property type="evidence" value="ECO:0007669"/>
    <property type="project" value="UniProtKB-KW"/>
</dbReference>
<organism evidence="4 6">
    <name type="scientific">Avibacterium gallinarum</name>
    <name type="common">Pasteurella gallinarum</name>
    <dbReference type="NCBI Taxonomy" id="755"/>
    <lineage>
        <taxon>Bacteria</taxon>
        <taxon>Pseudomonadati</taxon>
        <taxon>Pseudomonadota</taxon>
        <taxon>Gammaproteobacteria</taxon>
        <taxon>Pasteurellales</taxon>
        <taxon>Pasteurellaceae</taxon>
        <taxon>Avibacterium</taxon>
    </lineage>
</organism>
<dbReference type="SUPFAM" id="SSF56281">
    <property type="entry name" value="Metallo-hydrolase/oxidoreductase"/>
    <property type="match status" value="1"/>
</dbReference>
<evidence type="ECO:0000313" key="6">
    <source>
        <dbReference type="Proteomes" id="UP000255113"/>
    </source>
</evidence>
<dbReference type="Proteomes" id="UP000255113">
    <property type="component" value="Unassembled WGS sequence"/>
</dbReference>
<evidence type="ECO:0000313" key="5">
    <source>
        <dbReference type="EMBL" id="TDP30258.1"/>
    </source>
</evidence>
<keyword evidence="2" id="KW-0732">Signal</keyword>
<feature type="domain" description="Metallo-beta-lactamase" evidence="3">
    <location>
        <begin position="43"/>
        <end position="247"/>
    </location>
</feature>
<name>A0A379AX14_AVIGA</name>
<sequence length="284" mass="31144">MKIKHLFSSFLLSAVLATNALAQDVYQHIRNATAKLTYAGETFLIDPMLAKKGTYEGFEGTLNSQKRNPLIELPMPAEDVFKGVSAVVVTHTHLDHWDPVAQQILPKNLPIIVQNQADAKLIKDQGFKDVRVLDESLKIGKVTLHKTGGAHGTPEMYAVAPLGKLLGDAMGVVFTAKDHKTLYILGDTLWTADVNKALINYNPDVLVMNTGDARVNAFPNNGIIMSKEDVAHAYQAVPNAKIIAVHMDSVNHTAVSRKDLREFIAKEKLTDRVSVPNDGENIAF</sequence>
<evidence type="ECO:0000313" key="4">
    <source>
        <dbReference type="EMBL" id="SUB26758.1"/>
    </source>
</evidence>
<dbReference type="InterPro" id="IPR036866">
    <property type="entry name" value="RibonucZ/Hydroxyglut_hydro"/>
</dbReference>
<dbReference type="PANTHER" id="PTHR43546:SF9">
    <property type="entry name" value="L-ASCORBATE-6-PHOSPHATE LACTONASE ULAG-RELATED"/>
    <property type="match status" value="1"/>
</dbReference>
<evidence type="ECO:0000256" key="1">
    <source>
        <dbReference type="ARBA" id="ARBA00022801"/>
    </source>
</evidence>
<dbReference type="Proteomes" id="UP000294683">
    <property type="component" value="Unassembled WGS sequence"/>
</dbReference>
<keyword evidence="1 4" id="KW-0378">Hydrolase</keyword>
<dbReference type="Pfam" id="PF12706">
    <property type="entry name" value="Lactamase_B_2"/>
    <property type="match status" value="1"/>
</dbReference>
<proteinExistence type="predicted"/>